<dbReference type="PROSITE" id="PS50068">
    <property type="entry name" value="LDLRA_2"/>
    <property type="match status" value="3"/>
</dbReference>
<keyword evidence="5 15" id="KW-0732">Signal</keyword>
<feature type="disulfide bond" evidence="13">
    <location>
        <begin position="159"/>
        <end position="171"/>
    </location>
</feature>
<evidence type="ECO:0000313" key="17">
    <source>
        <dbReference type="EMBL" id="KAL2076807.1"/>
    </source>
</evidence>
<feature type="signal peptide" evidence="15">
    <location>
        <begin position="1"/>
        <end position="28"/>
    </location>
</feature>
<sequence length="503" mass="52948">MTGRMAGPSPRMLLWLLSVGCALQSAAGCGGQSEVLRERRGVLFSPAWPLHYPPALNCSWDIQAERGELITISFRDFDVEESVGCVRDWLQLSGVGGGDYRLCGSLLPPPSSPHTHASHCSSTHTHTPPARHRASGCPTSGAQGFRLSYIRGRLGRSSCDADEFLCANGKCVPRGWRCNAQDECGDQSDERGCVAPPTEEPVTFDLCPGGSLACRVGPTTRCLPPERRCDGVPDCPGGADELACAPPLWSPAPGPAPCTQRLRGFYGAFASPDFLRPPPAGDEGAERRCSWTLDTGDARPLLLRLELRLGEGDALRVFDGLTPRPQRLLLELTRHYNARAPQLESSRGQMTLIYRTAPHSRGRGFSASYRAKGYCFPGDRPCGGGAGAGAGPGAEQGCFSERQRCDGYWHCPSGRDEEGCAGCPAGSYPCEGVAGGVAGGEAACYAPQERCDNQKQCAGARTSGTACGARRAASCAPPSAACTRLGAATARTTAGTPATSTVA</sequence>
<keyword evidence="3" id="KW-0254">Endocytosis</keyword>
<dbReference type="PROSITE" id="PS01180">
    <property type="entry name" value="CUB"/>
    <property type="match status" value="2"/>
</dbReference>
<feature type="compositionally biased region" description="Low complexity" evidence="14">
    <location>
        <begin position="114"/>
        <end position="128"/>
    </location>
</feature>
<evidence type="ECO:0000256" key="6">
    <source>
        <dbReference type="ARBA" id="ARBA00022737"/>
    </source>
</evidence>
<keyword evidence="8" id="KW-0472">Membrane</keyword>
<dbReference type="PRINTS" id="PR00261">
    <property type="entry name" value="LDLRECEPTOR"/>
</dbReference>
<evidence type="ECO:0000256" key="14">
    <source>
        <dbReference type="SAM" id="MobiDB-lite"/>
    </source>
</evidence>
<dbReference type="EMBL" id="JBHFQA010000059">
    <property type="protein sequence ID" value="KAL2076807.1"/>
    <property type="molecule type" value="Genomic_DNA"/>
</dbReference>
<feature type="disulfide bond" evidence="13">
    <location>
        <begin position="229"/>
        <end position="244"/>
    </location>
</feature>
<evidence type="ECO:0000256" key="1">
    <source>
        <dbReference type="ARBA" id="ARBA00004167"/>
    </source>
</evidence>
<keyword evidence="10" id="KW-0168">Coated pit</keyword>
<feature type="domain" description="CUB" evidence="16">
    <location>
        <begin position="258"/>
        <end position="372"/>
    </location>
</feature>
<dbReference type="GO" id="GO:0006897">
    <property type="term" value="P:endocytosis"/>
    <property type="evidence" value="ECO:0007669"/>
    <property type="project" value="UniProtKB-KW"/>
</dbReference>
<dbReference type="Gene3D" id="2.60.120.290">
    <property type="entry name" value="Spermadhesin, CUB domain"/>
    <property type="match status" value="2"/>
</dbReference>
<dbReference type="InterPro" id="IPR000859">
    <property type="entry name" value="CUB_dom"/>
</dbReference>
<comment type="caution">
    <text evidence="17">The sequence shown here is derived from an EMBL/GenBank/DDBJ whole genome shotgun (WGS) entry which is preliminary data.</text>
</comment>
<dbReference type="PANTHER" id="PTHR24270:SF22">
    <property type="entry name" value="LOW-DENSITY LIPOPROTEIN RECEPTOR-RELATED PROTEIN 3"/>
    <property type="match status" value="1"/>
</dbReference>
<comment type="caution">
    <text evidence="13">Lacks conserved residue(s) required for the propagation of feature annotation.</text>
</comment>
<evidence type="ECO:0000256" key="2">
    <source>
        <dbReference type="ARBA" id="ARBA00009939"/>
    </source>
</evidence>
<evidence type="ECO:0000259" key="16">
    <source>
        <dbReference type="PROSITE" id="PS01180"/>
    </source>
</evidence>
<evidence type="ECO:0000256" key="13">
    <source>
        <dbReference type="PROSITE-ProRule" id="PRU00124"/>
    </source>
</evidence>
<keyword evidence="18" id="KW-1185">Reference proteome</keyword>
<dbReference type="InterPro" id="IPR050685">
    <property type="entry name" value="LDLR"/>
</dbReference>
<comment type="subcellular location">
    <subcellularLocation>
        <location evidence="12">Membrane</location>
        <location evidence="12">Coated pit</location>
    </subcellularLocation>
    <subcellularLocation>
        <location evidence="1">Membrane</location>
        <topology evidence="1">Single-pass membrane protein</topology>
    </subcellularLocation>
</comment>
<reference evidence="17 18" key="1">
    <citation type="submission" date="2024-09" db="EMBL/GenBank/DDBJ databases">
        <title>A chromosome-level genome assembly of Gray's grenadier anchovy, Coilia grayii.</title>
        <authorList>
            <person name="Fu Z."/>
        </authorList>
    </citation>
    <scope>NUCLEOTIDE SEQUENCE [LARGE SCALE GENOMIC DNA]</scope>
    <source>
        <strain evidence="17">G4</strain>
        <tissue evidence="17">Muscle</tissue>
    </source>
</reference>
<feature type="chain" id="PRO_5044784713" description="CUB domain-containing protein" evidence="15">
    <location>
        <begin position="29"/>
        <end position="503"/>
    </location>
</feature>
<dbReference type="SUPFAM" id="SSF49854">
    <property type="entry name" value="Spermadhesin, CUB domain"/>
    <property type="match status" value="2"/>
</dbReference>
<dbReference type="InterPro" id="IPR035914">
    <property type="entry name" value="Sperma_CUB_dom_sf"/>
</dbReference>
<dbReference type="FunFam" id="4.10.400.10:FF:000034">
    <property type="entry name" value="Low-density lipoprotein receptor-related protein 2"/>
    <property type="match status" value="1"/>
</dbReference>
<dbReference type="CDD" id="cd00112">
    <property type="entry name" value="LDLa"/>
    <property type="match status" value="2"/>
</dbReference>
<dbReference type="SMART" id="SM00192">
    <property type="entry name" value="LDLa"/>
    <property type="match status" value="3"/>
</dbReference>
<evidence type="ECO:0000256" key="3">
    <source>
        <dbReference type="ARBA" id="ARBA00022583"/>
    </source>
</evidence>
<evidence type="ECO:0000256" key="12">
    <source>
        <dbReference type="ARBA" id="ARBA00037878"/>
    </source>
</evidence>
<dbReference type="PROSITE" id="PS01209">
    <property type="entry name" value="LDLRA_1"/>
    <property type="match status" value="2"/>
</dbReference>
<dbReference type="PANTHER" id="PTHR24270">
    <property type="entry name" value="LOW-DENSITY LIPOPROTEIN RECEPTOR-RELATED"/>
    <property type="match status" value="1"/>
</dbReference>
<dbReference type="CDD" id="cd00041">
    <property type="entry name" value="CUB"/>
    <property type="match status" value="1"/>
</dbReference>
<feature type="domain" description="CUB" evidence="16">
    <location>
        <begin position="29"/>
        <end position="152"/>
    </location>
</feature>
<feature type="disulfide bond" evidence="13">
    <location>
        <begin position="405"/>
        <end position="420"/>
    </location>
</feature>
<gene>
    <name evidence="17" type="ORF">ACEWY4_027596</name>
</gene>
<dbReference type="Proteomes" id="UP001591681">
    <property type="component" value="Unassembled WGS sequence"/>
</dbReference>
<dbReference type="PROSITE" id="PS51257">
    <property type="entry name" value="PROKAR_LIPOPROTEIN"/>
    <property type="match status" value="1"/>
</dbReference>
<evidence type="ECO:0000256" key="4">
    <source>
        <dbReference type="ARBA" id="ARBA00022692"/>
    </source>
</evidence>
<keyword evidence="9 13" id="KW-1015">Disulfide bond</keyword>
<dbReference type="Pfam" id="PF00057">
    <property type="entry name" value="Ldl_recept_a"/>
    <property type="match status" value="1"/>
</dbReference>
<evidence type="ECO:0000256" key="11">
    <source>
        <dbReference type="ARBA" id="ARBA00023180"/>
    </source>
</evidence>
<protein>
    <recommendedName>
        <fullName evidence="16">CUB domain-containing protein</fullName>
    </recommendedName>
</protein>
<keyword evidence="7" id="KW-1133">Transmembrane helix</keyword>
<organism evidence="17 18">
    <name type="scientific">Coilia grayii</name>
    <name type="common">Gray's grenadier anchovy</name>
    <dbReference type="NCBI Taxonomy" id="363190"/>
    <lineage>
        <taxon>Eukaryota</taxon>
        <taxon>Metazoa</taxon>
        <taxon>Chordata</taxon>
        <taxon>Craniata</taxon>
        <taxon>Vertebrata</taxon>
        <taxon>Euteleostomi</taxon>
        <taxon>Actinopterygii</taxon>
        <taxon>Neopterygii</taxon>
        <taxon>Teleostei</taxon>
        <taxon>Clupei</taxon>
        <taxon>Clupeiformes</taxon>
        <taxon>Clupeoidei</taxon>
        <taxon>Engraulidae</taxon>
        <taxon>Coilinae</taxon>
        <taxon>Coilia</taxon>
    </lineage>
</organism>
<evidence type="ECO:0000256" key="7">
    <source>
        <dbReference type="ARBA" id="ARBA00022989"/>
    </source>
</evidence>
<evidence type="ECO:0000256" key="9">
    <source>
        <dbReference type="ARBA" id="ARBA00023157"/>
    </source>
</evidence>
<keyword evidence="11" id="KW-0325">Glycoprotein</keyword>
<dbReference type="SMART" id="SM00042">
    <property type="entry name" value="CUB"/>
    <property type="match status" value="2"/>
</dbReference>
<proteinExistence type="inferred from homology"/>
<evidence type="ECO:0000256" key="5">
    <source>
        <dbReference type="ARBA" id="ARBA00022729"/>
    </source>
</evidence>
<feature type="disulfide bond" evidence="13">
    <location>
        <begin position="166"/>
        <end position="184"/>
    </location>
</feature>
<evidence type="ECO:0000256" key="15">
    <source>
        <dbReference type="SAM" id="SignalP"/>
    </source>
</evidence>
<comment type="similarity">
    <text evidence="2">Belongs to the LDLR family.</text>
</comment>
<dbReference type="SUPFAM" id="SSF57424">
    <property type="entry name" value="LDL receptor-like module"/>
    <property type="match status" value="2"/>
</dbReference>
<dbReference type="GO" id="GO:0005905">
    <property type="term" value="C:clathrin-coated pit"/>
    <property type="evidence" value="ECO:0007669"/>
    <property type="project" value="UniProtKB-KW"/>
</dbReference>
<evidence type="ECO:0000313" key="18">
    <source>
        <dbReference type="Proteomes" id="UP001591681"/>
    </source>
</evidence>
<dbReference type="AlphaFoldDB" id="A0ABD1IP71"/>
<dbReference type="Gene3D" id="4.10.400.10">
    <property type="entry name" value="Low-density Lipoprotein Receptor"/>
    <property type="match status" value="2"/>
</dbReference>
<name>A0ABD1IP71_9TELE</name>
<dbReference type="Pfam" id="PF00431">
    <property type="entry name" value="CUB"/>
    <property type="match status" value="1"/>
</dbReference>
<evidence type="ECO:0000256" key="8">
    <source>
        <dbReference type="ARBA" id="ARBA00023136"/>
    </source>
</evidence>
<feature type="region of interest" description="Disordered" evidence="14">
    <location>
        <begin position="114"/>
        <end position="140"/>
    </location>
</feature>
<dbReference type="InterPro" id="IPR002172">
    <property type="entry name" value="LDrepeatLR_classA_rpt"/>
</dbReference>
<dbReference type="InterPro" id="IPR023415">
    <property type="entry name" value="LDLR_class-A_CS"/>
</dbReference>
<keyword evidence="4" id="KW-0812">Transmembrane</keyword>
<accession>A0ABD1IP71</accession>
<feature type="disulfide bond" evidence="13">
    <location>
        <begin position="178"/>
        <end position="193"/>
    </location>
</feature>
<keyword evidence="6" id="KW-0677">Repeat</keyword>
<evidence type="ECO:0000256" key="10">
    <source>
        <dbReference type="ARBA" id="ARBA00023176"/>
    </source>
</evidence>
<dbReference type="InterPro" id="IPR036055">
    <property type="entry name" value="LDL_receptor-like_sf"/>
</dbReference>